<reference evidence="1 2" key="1">
    <citation type="submission" date="2016-03" db="EMBL/GenBank/DDBJ databases">
        <authorList>
            <person name="Ploux O."/>
        </authorList>
    </citation>
    <scope>NUCLEOTIDE SEQUENCE [LARGE SCALE GENOMIC DNA]</scope>
    <source>
        <strain evidence="1 2">URUG2</strain>
    </source>
</reference>
<keyword evidence="2" id="KW-1185">Reference proteome</keyword>
<dbReference type="GeneID" id="35597256"/>
<name>A0A2D3UN90_9PEZI</name>
<accession>A0A2D3UN90</accession>
<dbReference type="EMBL" id="FJUY01000002">
    <property type="protein sequence ID" value="CZT16191.1"/>
    <property type="molecule type" value="Genomic_DNA"/>
</dbReference>
<sequence>MSSPDPSPSEKLTSDVFQMMQRITDTHDLSLAMQATVHLETASRALSKAFVDEKMRIACCHAAEALTHRAKELLLEAQEAASHDQEARSGAEALTLVVLPGITAAIDAIKSFAESRNNWEHIRQQLRGVADIAQDADTPEIDIWEVLGYQEDH</sequence>
<organism evidence="1 2">
    <name type="scientific">Ramularia collo-cygni</name>
    <dbReference type="NCBI Taxonomy" id="112498"/>
    <lineage>
        <taxon>Eukaryota</taxon>
        <taxon>Fungi</taxon>
        <taxon>Dikarya</taxon>
        <taxon>Ascomycota</taxon>
        <taxon>Pezizomycotina</taxon>
        <taxon>Dothideomycetes</taxon>
        <taxon>Dothideomycetidae</taxon>
        <taxon>Mycosphaerellales</taxon>
        <taxon>Mycosphaerellaceae</taxon>
        <taxon>Ramularia</taxon>
    </lineage>
</organism>
<dbReference type="AlphaFoldDB" id="A0A2D3UN90"/>
<evidence type="ECO:0000313" key="2">
    <source>
        <dbReference type="Proteomes" id="UP000225277"/>
    </source>
</evidence>
<protein>
    <submittedName>
        <fullName evidence="1">Uncharacterized protein</fullName>
    </submittedName>
</protein>
<dbReference type="RefSeq" id="XP_023623084.1">
    <property type="nucleotide sequence ID" value="XM_023767316.1"/>
</dbReference>
<dbReference type="Proteomes" id="UP000225277">
    <property type="component" value="Unassembled WGS sequence"/>
</dbReference>
<proteinExistence type="predicted"/>
<gene>
    <name evidence="1" type="ORF">RCC_02033</name>
</gene>
<evidence type="ECO:0000313" key="1">
    <source>
        <dbReference type="EMBL" id="CZT16191.1"/>
    </source>
</evidence>